<proteinExistence type="predicted"/>
<dbReference type="EMBL" id="GBRH01250293">
    <property type="protein sequence ID" value="JAD47602.1"/>
    <property type="molecule type" value="Transcribed_RNA"/>
</dbReference>
<feature type="transmembrane region" description="Helical" evidence="1">
    <location>
        <begin position="81"/>
        <end position="99"/>
    </location>
</feature>
<organism evidence="2">
    <name type="scientific">Arundo donax</name>
    <name type="common">Giant reed</name>
    <name type="synonym">Donax arundinaceus</name>
    <dbReference type="NCBI Taxonomy" id="35708"/>
    <lineage>
        <taxon>Eukaryota</taxon>
        <taxon>Viridiplantae</taxon>
        <taxon>Streptophyta</taxon>
        <taxon>Embryophyta</taxon>
        <taxon>Tracheophyta</taxon>
        <taxon>Spermatophyta</taxon>
        <taxon>Magnoliopsida</taxon>
        <taxon>Liliopsida</taxon>
        <taxon>Poales</taxon>
        <taxon>Poaceae</taxon>
        <taxon>PACMAD clade</taxon>
        <taxon>Arundinoideae</taxon>
        <taxon>Arundineae</taxon>
        <taxon>Arundo</taxon>
    </lineage>
</organism>
<evidence type="ECO:0000256" key="1">
    <source>
        <dbReference type="SAM" id="Phobius"/>
    </source>
</evidence>
<reference evidence="2" key="2">
    <citation type="journal article" date="2015" name="Data Brief">
        <title>Shoot transcriptome of the giant reed, Arundo donax.</title>
        <authorList>
            <person name="Barrero R.A."/>
            <person name="Guerrero F.D."/>
            <person name="Moolhuijzen P."/>
            <person name="Goolsby J.A."/>
            <person name="Tidwell J."/>
            <person name="Bellgard S.E."/>
            <person name="Bellgard M.I."/>
        </authorList>
    </citation>
    <scope>NUCLEOTIDE SEQUENCE</scope>
    <source>
        <tissue evidence="2">Shoot tissue taken approximately 20 cm above the soil surface</tissue>
    </source>
</reference>
<name>A0A0A9AKN5_ARUDO</name>
<keyword evidence="1" id="KW-0472">Membrane</keyword>
<feature type="transmembrane region" description="Helical" evidence="1">
    <location>
        <begin position="106"/>
        <end position="127"/>
    </location>
</feature>
<protein>
    <submittedName>
        <fullName evidence="2">Uncharacterized protein</fullName>
    </submittedName>
</protein>
<reference evidence="2" key="1">
    <citation type="submission" date="2014-09" db="EMBL/GenBank/DDBJ databases">
        <authorList>
            <person name="Magalhaes I.L.F."/>
            <person name="Oliveira U."/>
            <person name="Santos F.R."/>
            <person name="Vidigal T.H.D.A."/>
            <person name="Brescovit A.D."/>
            <person name="Santos A.J."/>
        </authorList>
    </citation>
    <scope>NUCLEOTIDE SEQUENCE</scope>
    <source>
        <tissue evidence="2">Shoot tissue taken approximately 20 cm above the soil surface</tissue>
    </source>
</reference>
<accession>A0A0A9AKN5</accession>
<sequence>MNTKGFGTTSQHKAYCGKHSVQQKEADAQQYGPEELKSMKRMRVELEKLRLLCERIIKREKVKVCLAGISTTYLVPRKLNYTSMLLLTIHFYLTVMLKLEIHHGDIVYSLFLTFLFYTTFSSLLHVWSFHIFNSCCKDQGME</sequence>
<evidence type="ECO:0000313" key="2">
    <source>
        <dbReference type="EMBL" id="JAD47602.1"/>
    </source>
</evidence>
<dbReference type="AlphaFoldDB" id="A0A0A9AKN5"/>
<keyword evidence="1" id="KW-1133">Transmembrane helix</keyword>
<keyword evidence="1" id="KW-0812">Transmembrane</keyword>